<evidence type="ECO:0000313" key="3">
    <source>
        <dbReference type="EMBL" id="KAA9020509.1"/>
    </source>
</evidence>
<reference evidence="3 4" key="1">
    <citation type="submission" date="2019-09" db="EMBL/GenBank/DDBJ databases">
        <title>Whole genome sequences of isolates from the Mars Exploration Rovers.</title>
        <authorList>
            <person name="Seuylemezian A."/>
            <person name="Vaishampayan P."/>
        </authorList>
    </citation>
    <scope>NUCLEOTIDE SEQUENCE [LARGE SCALE GENOMIC DNA]</scope>
    <source>
        <strain evidence="3 4">MER_TA_151</strain>
    </source>
</reference>
<dbReference type="GO" id="GO:0003700">
    <property type="term" value="F:DNA-binding transcription factor activity"/>
    <property type="evidence" value="ECO:0007669"/>
    <property type="project" value="TreeGrafter"/>
</dbReference>
<dbReference type="OrthoDB" id="2081653at2"/>
<accession>A0A5J5HI67</accession>
<dbReference type="AlphaFoldDB" id="A0A5J5HI67"/>
<dbReference type="InterPro" id="IPR010982">
    <property type="entry name" value="Lambda_DNA-bd_dom_sf"/>
</dbReference>
<dbReference type="InterPro" id="IPR001387">
    <property type="entry name" value="Cro/C1-type_HTH"/>
</dbReference>
<dbReference type="PANTHER" id="PTHR46797">
    <property type="entry name" value="HTH-TYPE TRANSCRIPTIONAL REGULATOR"/>
    <property type="match status" value="1"/>
</dbReference>
<gene>
    <name evidence="3" type="ORF">F4V44_18640</name>
</gene>
<organism evidence="3 4">
    <name type="scientific">Niallia endozanthoxylica</name>
    <dbReference type="NCBI Taxonomy" id="2036016"/>
    <lineage>
        <taxon>Bacteria</taxon>
        <taxon>Bacillati</taxon>
        <taxon>Bacillota</taxon>
        <taxon>Bacilli</taxon>
        <taxon>Bacillales</taxon>
        <taxon>Bacillaceae</taxon>
        <taxon>Niallia</taxon>
    </lineage>
</organism>
<evidence type="ECO:0000313" key="4">
    <source>
        <dbReference type="Proteomes" id="UP000326671"/>
    </source>
</evidence>
<comment type="caution">
    <text evidence="3">The sequence shown here is derived from an EMBL/GenBank/DDBJ whole genome shotgun (WGS) entry which is preliminary data.</text>
</comment>
<evidence type="ECO:0000256" key="1">
    <source>
        <dbReference type="ARBA" id="ARBA00023125"/>
    </source>
</evidence>
<dbReference type="GO" id="GO:0005829">
    <property type="term" value="C:cytosol"/>
    <property type="evidence" value="ECO:0007669"/>
    <property type="project" value="TreeGrafter"/>
</dbReference>
<dbReference type="CDD" id="cd00093">
    <property type="entry name" value="HTH_XRE"/>
    <property type="match status" value="1"/>
</dbReference>
<evidence type="ECO:0000259" key="2">
    <source>
        <dbReference type="PROSITE" id="PS50943"/>
    </source>
</evidence>
<protein>
    <submittedName>
        <fullName evidence="3">Helix-turn-helix transcriptional regulator</fullName>
    </submittedName>
</protein>
<dbReference type="PANTHER" id="PTHR46797:SF1">
    <property type="entry name" value="METHYLPHOSPHONATE SYNTHASE"/>
    <property type="match status" value="1"/>
</dbReference>
<dbReference type="SUPFAM" id="SSF47413">
    <property type="entry name" value="lambda repressor-like DNA-binding domains"/>
    <property type="match status" value="1"/>
</dbReference>
<keyword evidence="4" id="KW-1185">Reference proteome</keyword>
<dbReference type="GO" id="GO:0003677">
    <property type="term" value="F:DNA binding"/>
    <property type="evidence" value="ECO:0007669"/>
    <property type="project" value="UniProtKB-KW"/>
</dbReference>
<dbReference type="Pfam" id="PF01381">
    <property type="entry name" value="HTH_3"/>
    <property type="match status" value="1"/>
</dbReference>
<proteinExistence type="predicted"/>
<sequence length="119" mass="14067">MLSYRIKELRKKRGDTLKVLAQKINYDFSNLSKIERGIHEPSLHLLKKIATVYKVDLNYFFETNQYSPEEQEFMRRLDLNSKDVKDYSLFLDGKELSESELDLAVEIIRKLRAAINHDS</sequence>
<feature type="domain" description="HTH cro/C1-type" evidence="2">
    <location>
        <begin position="6"/>
        <end position="60"/>
    </location>
</feature>
<dbReference type="Proteomes" id="UP000326671">
    <property type="component" value="Unassembled WGS sequence"/>
</dbReference>
<dbReference type="SMART" id="SM00530">
    <property type="entry name" value="HTH_XRE"/>
    <property type="match status" value="1"/>
</dbReference>
<dbReference type="InterPro" id="IPR050807">
    <property type="entry name" value="TransReg_Diox_bact_type"/>
</dbReference>
<dbReference type="EMBL" id="VYKL01000029">
    <property type="protein sequence ID" value="KAA9020509.1"/>
    <property type="molecule type" value="Genomic_DNA"/>
</dbReference>
<dbReference type="Gene3D" id="1.10.260.40">
    <property type="entry name" value="lambda repressor-like DNA-binding domains"/>
    <property type="match status" value="1"/>
</dbReference>
<dbReference type="PROSITE" id="PS50943">
    <property type="entry name" value="HTH_CROC1"/>
    <property type="match status" value="1"/>
</dbReference>
<name>A0A5J5HI67_9BACI</name>
<keyword evidence="1" id="KW-0238">DNA-binding</keyword>